<reference evidence="4" key="1">
    <citation type="journal article" date="2014" name="Int. J. Syst. Evol. Microbiol.">
        <title>Complete genome sequence of Corynebacterium casei LMG S-19264T (=DSM 44701T), isolated from a smear-ripened cheese.</title>
        <authorList>
            <consortium name="US DOE Joint Genome Institute (JGI-PGF)"/>
            <person name="Walter F."/>
            <person name="Albersmeier A."/>
            <person name="Kalinowski J."/>
            <person name="Ruckert C."/>
        </authorList>
    </citation>
    <scope>NUCLEOTIDE SEQUENCE</scope>
    <source>
        <strain evidence="4">KCTC 32255</strain>
    </source>
</reference>
<dbReference type="GO" id="GO:0005509">
    <property type="term" value="F:calcium ion binding"/>
    <property type="evidence" value="ECO:0007669"/>
    <property type="project" value="InterPro"/>
</dbReference>
<dbReference type="EMBL" id="BMZA01000012">
    <property type="protein sequence ID" value="GGZ11561.1"/>
    <property type="molecule type" value="Genomic_DNA"/>
</dbReference>
<dbReference type="InterPro" id="IPR050557">
    <property type="entry name" value="RTX_toxin/Mannuronan_C5-epim"/>
</dbReference>
<feature type="region of interest" description="Disordered" evidence="3">
    <location>
        <begin position="298"/>
        <end position="336"/>
    </location>
</feature>
<proteinExistence type="predicted"/>
<evidence type="ECO:0000256" key="1">
    <source>
        <dbReference type="ARBA" id="ARBA00004613"/>
    </source>
</evidence>
<dbReference type="GO" id="GO:0005576">
    <property type="term" value="C:extracellular region"/>
    <property type="evidence" value="ECO:0007669"/>
    <property type="project" value="UniProtKB-SubCell"/>
</dbReference>
<dbReference type="Gene3D" id="2.160.20.160">
    <property type="match status" value="2"/>
</dbReference>
<dbReference type="Proteomes" id="UP000648075">
    <property type="component" value="Unassembled WGS sequence"/>
</dbReference>
<protein>
    <recommendedName>
        <fullName evidence="6">Calcium-binding protein</fullName>
    </recommendedName>
</protein>
<evidence type="ECO:0000256" key="3">
    <source>
        <dbReference type="SAM" id="MobiDB-lite"/>
    </source>
</evidence>
<keyword evidence="2" id="KW-0964">Secreted</keyword>
<evidence type="ECO:0000313" key="5">
    <source>
        <dbReference type="Proteomes" id="UP000648075"/>
    </source>
</evidence>
<evidence type="ECO:0000256" key="2">
    <source>
        <dbReference type="ARBA" id="ARBA00022525"/>
    </source>
</evidence>
<keyword evidence="5" id="KW-1185">Reference proteome</keyword>
<dbReference type="SUPFAM" id="SSF51120">
    <property type="entry name" value="beta-Roll"/>
    <property type="match status" value="11"/>
</dbReference>
<dbReference type="InterPro" id="IPR001343">
    <property type="entry name" value="Hemolysn_Ca-bd"/>
</dbReference>
<dbReference type="PRINTS" id="PR00313">
    <property type="entry name" value="CABNDNGRPT"/>
</dbReference>
<dbReference type="InterPro" id="IPR011049">
    <property type="entry name" value="Serralysin-like_metalloprot_C"/>
</dbReference>
<dbReference type="Gene3D" id="2.150.10.10">
    <property type="entry name" value="Serralysin-like metalloprotease, C-terminal"/>
    <property type="match status" value="12"/>
</dbReference>
<dbReference type="PROSITE" id="PS00330">
    <property type="entry name" value="HEMOLYSIN_CALCIUM"/>
    <property type="match status" value="12"/>
</dbReference>
<sequence length="1860" mass="187317">MTDLVGTTGNDILRGSWTNDNISGLDGDDTIEGSRGNDSILGGNGNDTISDSQGNDAIDAGAGDDRIILSRSSVNLPDLRQTVTIQAGLGKDLVELAAWGVNVKGSLGAGDDRVIIAETGIVTLALGTGSDTVRFETYPIGEDPALVSFTFTDFAAGPGGDVLDIGDAIAPWSGGSVNPFATGQLVLVQRGNDVALSGGYGGVGTPHRDLVLFRNTVVTNFTASNFFGFDPAGGAIAAGRIATGTISGEKIEGAVGADSLHGADGDDAVYGYYGDDALYGDGGNDTLIGGAGSDILDGGAGNDSLEGGEQNDTLSGGDGNDTLEGGNGNDRLDGGAGNDRLVDIGDDTILAGAGNDVIIHSGHGSVTIDAGTEDDRILIDHPNGYNVGGAPETIWVQAGAGNDEVKLVGGQQAIAATILLGSGNDSVEINASFAATTSIALGTGVDRVSRVIDREDRVSSPIVITDFATGDGGDIFDPANLLTAIGFNGPLTNWNPAINPFTSGHLQLVQVGANVVLRLDVDGSVNYYQGVDVVRFANTTLANFTAFNFDGAAPTGGTIIRRAVTGDSTANSLDGGLGADVIKGAGGNDTLHGRGGNDAISGGDGDDTIFGDSGNDTINGDAGNDVIDSGIGNDTVRGGLGDDIITAAGGKVMILGEDGNDYIVVGERTDTGGYTRIGQTASGLVDGGAGDDVIDVAFLASAAGPTNTVNGGDGNDTITFAGSPFAGSAATHIDLGAGNDILRLAQASGSVDITSGAGIDEIALLAPRASNTTYSLAPVVIHDFTAGDGGDRFNFSEIVQYYALELSSDGNPFAGGAWAYLEQAGSDVLFKFGNANFAYGTGFKTIAVFSDTQVAQFTDYNFGYDLDAPMPPGITITLPGAGTINGTRFDDILTGGTGRNDIDAKDGNDRLDGGIGDDFLFGGNGNDTLIGGDGDDELTGGYGADIIQGGNGNDTIILSDNLDSIDGGAGYNSVLIAHDFKLSGSIGFTINFAAMPTTHSFKLGTNLIRNVDYIQIGGGTEGADNITFGSGYLGSTDFFAFGGDDIIKGTDASERFFGGAGKDTLYGLNGDDTLDGGDGDDFLDGGSGADALAGGDGNDEAHGGLNDDFIYVGAGDDVAYGDAGNDDILGEAGTDQIFGGSGNDRVFLRASGGDVADGGSGFDTLRFDVTAPDVALNVDLSATWAGGAAVSDTGTFIVTGFEALAFQTSSAADQITVGSGFTGGVTIGGGAGDDRLTGSGGNDTLNGGVGDDALNGLEGNDTIQGDEGADTITGGDGDDFIYGGKDNDVIRGGTGRDTLGGEDGDDTFLLDPGINDEAGIAGGLGSNTIRATGSSQYLTWNGSNITGIQKFSSGGFADFKVIGTAGNDVWTFSKIAASFTTEGVVTFDAGDGNDKIYAGALNDILNGGNGDDFIDGAVGLDTMSGGTGNDVFRVDNAGDKTIELAGQGIDRVEAALDWTLARNVEDLTLLGSVVNGIGNTSANTLIGNSAANVLSGLAGNDILDGGVGADTLIGSIGSDVYVVDNLGDQIIENLNEGRDRVESSIDWALGINLEDLTLTGSAIKAVGNGLANVIVGNALDNRIDGLGGADAMTGGLGNDTYVVDSGADKITELASQGVDRVESSIDWTLGTNLEDLTLTGTALKGIGNALANTITGNALNNRIDGMAGVDTLIGGQGDDVYVVDSAADRVIEFSAEGVDTVESSVSFSLGNNVEILRLTGAAAISATGNAGTNTLYGNSAANILNGGGGNDDMYGGIDIARDVFVFAAKTDSLPGAAHDRVFDFVSGRDVIDLSQLDANSGQAGDQAFAFSTAGAAANAVWTQVSGSDLLVRADLTGDKIADFEIQLMNVTKLGSLDFVL</sequence>
<evidence type="ECO:0008006" key="6">
    <source>
        <dbReference type="Google" id="ProtNLM"/>
    </source>
</evidence>
<evidence type="ECO:0000313" key="4">
    <source>
        <dbReference type="EMBL" id="GGZ11561.1"/>
    </source>
</evidence>
<dbReference type="RefSeq" id="WP_189621900.1">
    <property type="nucleotide sequence ID" value="NZ_BMZA01000012.1"/>
</dbReference>
<comment type="subcellular location">
    <subcellularLocation>
        <location evidence="1">Secreted</location>
    </subcellularLocation>
</comment>
<accession>A0A918PIB5</accession>
<comment type="caution">
    <text evidence="4">The sequence shown here is derived from an EMBL/GenBank/DDBJ whole genome shotgun (WGS) entry which is preliminary data.</text>
</comment>
<organism evidence="4 5">
    <name type="scientific">Novosphingobium colocasiae</name>
    <dbReference type="NCBI Taxonomy" id="1256513"/>
    <lineage>
        <taxon>Bacteria</taxon>
        <taxon>Pseudomonadati</taxon>
        <taxon>Pseudomonadota</taxon>
        <taxon>Alphaproteobacteria</taxon>
        <taxon>Sphingomonadales</taxon>
        <taxon>Sphingomonadaceae</taxon>
        <taxon>Novosphingobium</taxon>
    </lineage>
</organism>
<dbReference type="PANTHER" id="PTHR38340:SF1">
    <property type="entry name" value="S-LAYER PROTEIN"/>
    <property type="match status" value="1"/>
</dbReference>
<dbReference type="Pfam" id="PF00353">
    <property type="entry name" value="HemolysinCabind"/>
    <property type="match status" value="19"/>
</dbReference>
<feature type="region of interest" description="Disordered" evidence="3">
    <location>
        <begin position="24"/>
        <end position="56"/>
    </location>
</feature>
<reference evidence="4" key="2">
    <citation type="submission" date="2020-09" db="EMBL/GenBank/DDBJ databases">
        <authorList>
            <person name="Sun Q."/>
            <person name="Kim S."/>
        </authorList>
    </citation>
    <scope>NUCLEOTIDE SEQUENCE</scope>
    <source>
        <strain evidence="4">KCTC 32255</strain>
    </source>
</reference>
<name>A0A918PIB5_9SPHN</name>
<gene>
    <name evidence="4" type="ORF">GCM10011614_28240</name>
</gene>
<dbReference type="InterPro" id="IPR018511">
    <property type="entry name" value="Hemolysin-typ_Ca-bd_CS"/>
</dbReference>
<dbReference type="PANTHER" id="PTHR38340">
    <property type="entry name" value="S-LAYER PROTEIN"/>
    <property type="match status" value="1"/>
</dbReference>